<evidence type="ECO:0000256" key="3">
    <source>
        <dbReference type="ARBA" id="ARBA00022475"/>
    </source>
</evidence>
<feature type="transmembrane region" description="Helical" evidence="9">
    <location>
        <begin position="84"/>
        <end position="117"/>
    </location>
</feature>
<dbReference type="InterPro" id="IPR004703">
    <property type="entry name" value="PTS_sugar-sp_permease"/>
</dbReference>
<reference evidence="12" key="1">
    <citation type="submission" date="2009-09" db="EMBL/GenBank/DDBJ databases">
        <title>The complete chromosome of Sebaldella termitidis ATCC 33386.</title>
        <authorList>
            <consortium name="US DOE Joint Genome Institute (JGI-PGF)"/>
            <person name="Lucas S."/>
            <person name="Copeland A."/>
            <person name="Lapidus A."/>
            <person name="Glavina del Rio T."/>
            <person name="Dalin E."/>
            <person name="Tice H."/>
            <person name="Bruce D."/>
            <person name="Goodwin L."/>
            <person name="Pitluck S."/>
            <person name="Kyrpides N."/>
            <person name="Mavromatis K."/>
            <person name="Ivanova N."/>
            <person name="Mikhailova N."/>
            <person name="Sims D."/>
            <person name="Meincke L."/>
            <person name="Brettin T."/>
            <person name="Detter J.C."/>
            <person name="Han C."/>
            <person name="Larimer F."/>
            <person name="Land M."/>
            <person name="Hauser L."/>
            <person name="Markowitz V."/>
            <person name="Cheng J.F."/>
            <person name="Hugenholtz P."/>
            <person name="Woyke T."/>
            <person name="Wu D."/>
            <person name="Eisen J.A."/>
        </authorList>
    </citation>
    <scope>NUCLEOTIDE SEQUENCE [LARGE SCALE GENOMIC DNA]</scope>
    <source>
        <strain evidence="12">ATCC 33386 / NCTC 11300</strain>
    </source>
</reference>
<feature type="transmembrane region" description="Helical" evidence="9">
    <location>
        <begin position="43"/>
        <end position="63"/>
    </location>
</feature>
<dbReference type="InterPro" id="IPR013853">
    <property type="entry name" value="EIIC-GAT"/>
</dbReference>
<dbReference type="GO" id="GO:0005886">
    <property type="term" value="C:plasma membrane"/>
    <property type="evidence" value="ECO:0007669"/>
    <property type="project" value="UniProtKB-SubCell"/>
</dbReference>
<dbReference type="AlphaFoldDB" id="D1AIW0"/>
<dbReference type="GO" id="GO:0009401">
    <property type="term" value="P:phosphoenolpyruvate-dependent sugar phosphotransferase system"/>
    <property type="evidence" value="ECO:0007669"/>
    <property type="project" value="UniProtKB-KW"/>
</dbReference>
<feature type="transmembrane region" description="Helical" evidence="9">
    <location>
        <begin position="423"/>
        <end position="441"/>
    </location>
</feature>
<dbReference type="EMBL" id="CP001739">
    <property type="protein sequence ID" value="ACZ06922.1"/>
    <property type="molecule type" value="Genomic_DNA"/>
</dbReference>
<evidence type="ECO:0000256" key="1">
    <source>
        <dbReference type="ARBA" id="ARBA00004651"/>
    </source>
</evidence>
<evidence type="ECO:0000256" key="5">
    <source>
        <dbReference type="ARBA" id="ARBA00022683"/>
    </source>
</evidence>
<evidence type="ECO:0000256" key="4">
    <source>
        <dbReference type="ARBA" id="ARBA00022597"/>
    </source>
</evidence>
<dbReference type="Pfam" id="PF03611">
    <property type="entry name" value="EIIC-GAT"/>
    <property type="match status" value="1"/>
</dbReference>
<feature type="transmembrane region" description="Helical" evidence="9">
    <location>
        <begin position="251"/>
        <end position="273"/>
    </location>
</feature>
<keyword evidence="12" id="KW-1185">Reference proteome</keyword>
<feature type="domain" description="PTS EIIC type-2" evidence="10">
    <location>
        <begin position="8"/>
        <end position="438"/>
    </location>
</feature>
<evidence type="ECO:0000256" key="9">
    <source>
        <dbReference type="SAM" id="Phobius"/>
    </source>
</evidence>
<proteinExistence type="predicted"/>
<evidence type="ECO:0000313" key="12">
    <source>
        <dbReference type="Proteomes" id="UP000000845"/>
    </source>
</evidence>
<dbReference type="PIRSF" id="PIRSF006304">
    <property type="entry name" value="GatC"/>
    <property type="match status" value="1"/>
</dbReference>
<name>D1AIW0_SEBTE</name>
<keyword evidence="8 9" id="KW-0472">Membrane</keyword>
<evidence type="ECO:0000259" key="10">
    <source>
        <dbReference type="PROSITE" id="PS51104"/>
    </source>
</evidence>
<sequence>MGIIQSLVDFILGLGPSTMLPIILTIFGLILGQGLAKSFRAGVTVGVGFVGVNLVIGLLTSSLGKAAEALVTSLGLNFDIIDVGWPIGAAITFATPIAALLIPIIFILNMILLYFNITKTMDVDLWNYWHLIFPGAMVYYATNSLILAIVLTLINATIIFKLADWTAPAVEHHFGLPGISLPHGETVNFAPIMYALNKVEDKIPGINKINLDGEKLKEKIGIFGEPLILGIILGVLLGILGRYTVTDILSLGIQMGAVMVLMPKMVALLMEGLTPISEGAKDFISKRFPGKDVYIGLDAAVVIGNPSNMTVALLMVPITIFLSVILPYNRMLPFADLAVLPFTVIWAVAASRGDIFRGLINSIITLCMVFFMATNLGPLTTQMGHAVGFEFPAGATMISGIDMSCHITLWIILKLIDYKNTPMFIAGIVALVAYAGMWYWTRNDIKKQYENETE</sequence>
<dbReference type="RefSeq" id="WP_012859522.1">
    <property type="nucleotide sequence ID" value="NC_013517.1"/>
</dbReference>
<dbReference type="KEGG" id="str:Sterm_0034"/>
<feature type="transmembrane region" description="Helical" evidence="9">
    <location>
        <begin position="393"/>
        <end position="416"/>
    </location>
</feature>
<feature type="transmembrane region" description="Helical" evidence="9">
    <location>
        <begin position="294"/>
        <end position="325"/>
    </location>
</feature>
<dbReference type="InterPro" id="IPR013014">
    <property type="entry name" value="PTS_EIIC_2"/>
</dbReference>
<evidence type="ECO:0000256" key="7">
    <source>
        <dbReference type="ARBA" id="ARBA00022989"/>
    </source>
</evidence>
<evidence type="ECO:0000256" key="2">
    <source>
        <dbReference type="ARBA" id="ARBA00022448"/>
    </source>
</evidence>
<keyword evidence="2" id="KW-0813">Transport</keyword>
<dbReference type="PANTHER" id="PTHR37324:SF2">
    <property type="entry name" value="PTS SYSTEM GALACTITOL-SPECIFIC EIIC COMPONENT"/>
    <property type="match status" value="1"/>
</dbReference>
<evidence type="ECO:0000256" key="8">
    <source>
        <dbReference type="ARBA" id="ARBA00023136"/>
    </source>
</evidence>
<dbReference type="Proteomes" id="UP000000845">
    <property type="component" value="Chromosome"/>
</dbReference>
<keyword evidence="3" id="KW-1003">Cell membrane</keyword>
<dbReference type="eggNOG" id="COG3775">
    <property type="taxonomic scope" value="Bacteria"/>
</dbReference>
<dbReference type="GO" id="GO:0015577">
    <property type="term" value="F:galactitol transmembrane transporter activity"/>
    <property type="evidence" value="ECO:0007669"/>
    <property type="project" value="InterPro"/>
</dbReference>
<evidence type="ECO:0000313" key="11">
    <source>
        <dbReference type="EMBL" id="ACZ06922.1"/>
    </source>
</evidence>
<keyword evidence="4" id="KW-0762">Sugar transport</keyword>
<keyword evidence="5" id="KW-0598">Phosphotransferase system</keyword>
<keyword evidence="6 9" id="KW-0812">Transmembrane</keyword>
<dbReference type="PROSITE" id="PS51104">
    <property type="entry name" value="PTS_EIIC_TYPE_2"/>
    <property type="match status" value="1"/>
</dbReference>
<evidence type="ECO:0000256" key="6">
    <source>
        <dbReference type="ARBA" id="ARBA00022692"/>
    </source>
</evidence>
<feature type="transmembrane region" description="Helical" evidence="9">
    <location>
        <begin position="227"/>
        <end position="245"/>
    </location>
</feature>
<feature type="transmembrane region" description="Helical" evidence="9">
    <location>
        <begin position="137"/>
        <end position="160"/>
    </location>
</feature>
<feature type="transmembrane region" description="Helical" evidence="9">
    <location>
        <begin position="7"/>
        <end position="31"/>
    </location>
</feature>
<accession>D1AIW0</accession>
<reference evidence="11 12" key="2">
    <citation type="journal article" date="2010" name="Stand. Genomic Sci.">
        <title>Complete genome sequence of Sebaldella termitidis type strain (NCTC 11300).</title>
        <authorList>
            <person name="Harmon-Smith M."/>
            <person name="Celia L."/>
            <person name="Chertkov O."/>
            <person name="Lapidus A."/>
            <person name="Copeland A."/>
            <person name="Glavina Del Rio T."/>
            <person name="Nolan M."/>
            <person name="Lucas S."/>
            <person name="Tice H."/>
            <person name="Cheng J.F."/>
            <person name="Han C."/>
            <person name="Detter J.C."/>
            <person name="Bruce D."/>
            <person name="Goodwin L."/>
            <person name="Pitluck S."/>
            <person name="Pati A."/>
            <person name="Liolios K."/>
            <person name="Ivanova N."/>
            <person name="Mavromatis K."/>
            <person name="Mikhailova N."/>
            <person name="Chen A."/>
            <person name="Palaniappan K."/>
            <person name="Land M."/>
            <person name="Hauser L."/>
            <person name="Chang Y.J."/>
            <person name="Jeffries C.D."/>
            <person name="Brettin T."/>
            <person name="Goker M."/>
            <person name="Beck B."/>
            <person name="Bristow J."/>
            <person name="Eisen J.A."/>
            <person name="Markowitz V."/>
            <person name="Hugenholtz P."/>
            <person name="Kyrpides N.C."/>
            <person name="Klenk H.P."/>
            <person name="Chen F."/>
        </authorList>
    </citation>
    <scope>NUCLEOTIDE SEQUENCE [LARGE SCALE GENOMIC DNA]</scope>
    <source>
        <strain evidence="12">ATCC 33386 / NCTC 11300</strain>
    </source>
</reference>
<feature type="transmembrane region" description="Helical" evidence="9">
    <location>
        <begin position="331"/>
        <end position="348"/>
    </location>
</feature>
<gene>
    <name evidence="11" type="ordered locus">Sterm_0034</name>
</gene>
<protein>
    <submittedName>
        <fullName evidence="11">PTS system Galactitol-specific IIC component</fullName>
    </submittedName>
</protein>
<dbReference type="HOGENOM" id="CLU_040393_0_0_0"/>
<dbReference type="STRING" id="526218.Sterm_0034"/>
<feature type="transmembrane region" description="Helical" evidence="9">
    <location>
        <begin position="355"/>
        <end position="373"/>
    </location>
</feature>
<organism evidence="11 12">
    <name type="scientific">Sebaldella termitidis (strain ATCC 33386 / NCTC 11300)</name>
    <dbReference type="NCBI Taxonomy" id="526218"/>
    <lineage>
        <taxon>Bacteria</taxon>
        <taxon>Fusobacteriati</taxon>
        <taxon>Fusobacteriota</taxon>
        <taxon>Fusobacteriia</taxon>
        <taxon>Fusobacteriales</taxon>
        <taxon>Leptotrichiaceae</taxon>
        <taxon>Sebaldella</taxon>
    </lineage>
</organism>
<dbReference type="PANTHER" id="PTHR37324">
    <property type="entry name" value="PTS SYSTEM GALACTITOL-SPECIFIC EIIC COMPONENT"/>
    <property type="match status" value="1"/>
</dbReference>
<keyword evidence="7 9" id="KW-1133">Transmembrane helix</keyword>
<comment type="subcellular location">
    <subcellularLocation>
        <location evidence="1">Cell membrane</location>
        <topology evidence="1">Multi-pass membrane protein</topology>
    </subcellularLocation>
</comment>